<name>A0A1E5LET9_9BACI</name>
<evidence type="ECO:0000256" key="1">
    <source>
        <dbReference type="ARBA" id="ARBA00023015"/>
    </source>
</evidence>
<dbReference type="Gene3D" id="1.10.10.10">
    <property type="entry name" value="Winged helix-like DNA-binding domain superfamily/Winged helix DNA-binding domain"/>
    <property type="match status" value="1"/>
</dbReference>
<sequence length="121" mass="14394">MVKNNKDNKLVQLNNENYDLEKEQCVEIDEETLFIVTQTFKALSEPTRVRILHLIAQKEHSVNEIAEKLCLLQTTVSHQLRFLKNLRLVKYRRDGKNLYYSADDDHVMNMLQQTIHHARHH</sequence>
<evidence type="ECO:0000313" key="6">
    <source>
        <dbReference type="Proteomes" id="UP000095209"/>
    </source>
</evidence>
<dbReference type="PANTHER" id="PTHR43132:SF6">
    <property type="entry name" value="HTH-TYPE TRANSCRIPTIONAL REPRESSOR CZRA"/>
    <property type="match status" value="1"/>
</dbReference>
<organism evidence="5 6">
    <name type="scientific">Bacillus solimangrovi</name>
    <dbReference type="NCBI Taxonomy" id="1305675"/>
    <lineage>
        <taxon>Bacteria</taxon>
        <taxon>Bacillati</taxon>
        <taxon>Bacillota</taxon>
        <taxon>Bacilli</taxon>
        <taxon>Bacillales</taxon>
        <taxon>Bacillaceae</taxon>
        <taxon>Bacillus</taxon>
    </lineage>
</organism>
<evidence type="ECO:0000313" key="5">
    <source>
        <dbReference type="EMBL" id="OEH92594.1"/>
    </source>
</evidence>
<dbReference type="InterPro" id="IPR036388">
    <property type="entry name" value="WH-like_DNA-bd_sf"/>
</dbReference>
<keyword evidence="6" id="KW-1185">Reference proteome</keyword>
<dbReference type="AlphaFoldDB" id="A0A1E5LET9"/>
<evidence type="ECO:0000259" key="4">
    <source>
        <dbReference type="PROSITE" id="PS50987"/>
    </source>
</evidence>
<dbReference type="PRINTS" id="PR00778">
    <property type="entry name" value="HTHARSR"/>
</dbReference>
<dbReference type="EMBL" id="MJEH01000024">
    <property type="protein sequence ID" value="OEH92594.1"/>
    <property type="molecule type" value="Genomic_DNA"/>
</dbReference>
<dbReference type="InterPro" id="IPR011991">
    <property type="entry name" value="ArsR-like_HTH"/>
</dbReference>
<dbReference type="GO" id="GO:0003677">
    <property type="term" value="F:DNA binding"/>
    <property type="evidence" value="ECO:0007669"/>
    <property type="project" value="UniProtKB-KW"/>
</dbReference>
<dbReference type="RefSeq" id="WP_069717377.1">
    <property type="nucleotide sequence ID" value="NZ_MJEH01000024.1"/>
</dbReference>
<dbReference type="GO" id="GO:0003700">
    <property type="term" value="F:DNA-binding transcription factor activity"/>
    <property type="evidence" value="ECO:0007669"/>
    <property type="project" value="InterPro"/>
</dbReference>
<dbReference type="NCBIfam" id="NF033788">
    <property type="entry name" value="HTH_metalloreg"/>
    <property type="match status" value="1"/>
</dbReference>
<proteinExistence type="predicted"/>
<protein>
    <submittedName>
        <fullName evidence="5">Transcriptional regulator</fullName>
    </submittedName>
</protein>
<dbReference type="InterPro" id="IPR036390">
    <property type="entry name" value="WH_DNA-bd_sf"/>
</dbReference>
<keyword evidence="3" id="KW-0804">Transcription</keyword>
<comment type="caution">
    <text evidence="5">The sequence shown here is derived from an EMBL/GenBank/DDBJ whole genome shotgun (WGS) entry which is preliminary data.</text>
</comment>
<reference evidence="5 6" key="1">
    <citation type="submission" date="2016-08" db="EMBL/GenBank/DDBJ databases">
        <title>Genome of Bacillus solimangrovi GH2-4.</title>
        <authorList>
            <person name="Lim S."/>
            <person name="Kim B.-C."/>
        </authorList>
    </citation>
    <scope>NUCLEOTIDE SEQUENCE [LARGE SCALE GENOMIC DNA]</scope>
    <source>
        <strain evidence="5 6">GH2-4</strain>
    </source>
</reference>
<dbReference type="STRING" id="1305675.BFG57_15025"/>
<dbReference type="CDD" id="cd00090">
    <property type="entry name" value="HTH_ARSR"/>
    <property type="match status" value="1"/>
</dbReference>
<dbReference type="PROSITE" id="PS50987">
    <property type="entry name" value="HTH_ARSR_2"/>
    <property type="match status" value="1"/>
</dbReference>
<gene>
    <name evidence="5" type="ORF">BFG57_15025</name>
</gene>
<feature type="domain" description="HTH arsR-type" evidence="4">
    <location>
        <begin position="28"/>
        <end position="121"/>
    </location>
</feature>
<dbReference type="PANTHER" id="PTHR43132">
    <property type="entry name" value="ARSENICAL RESISTANCE OPERON REPRESSOR ARSR-RELATED"/>
    <property type="match status" value="1"/>
</dbReference>
<dbReference type="InterPro" id="IPR051011">
    <property type="entry name" value="Metal_resp_trans_reg"/>
</dbReference>
<dbReference type="Proteomes" id="UP000095209">
    <property type="component" value="Unassembled WGS sequence"/>
</dbReference>
<dbReference type="Pfam" id="PF01022">
    <property type="entry name" value="HTH_5"/>
    <property type="match status" value="1"/>
</dbReference>
<dbReference type="SMART" id="SM00418">
    <property type="entry name" value="HTH_ARSR"/>
    <property type="match status" value="1"/>
</dbReference>
<evidence type="ECO:0000256" key="3">
    <source>
        <dbReference type="ARBA" id="ARBA00023163"/>
    </source>
</evidence>
<dbReference type="SUPFAM" id="SSF46785">
    <property type="entry name" value="Winged helix' DNA-binding domain"/>
    <property type="match status" value="1"/>
</dbReference>
<keyword evidence="2" id="KW-0238">DNA-binding</keyword>
<evidence type="ECO:0000256" key="2">
    <source>
        <dbReference type="ARBA" id="ARBA00023125"/>
    </source>
</evidence>
<keyword evidence="1" id="KW-0805">Transcription regulation</keyword>
<accession>A0A1E5LET9</accession>
<dbReference type="OrthoDB" id="9794330at2"/>
<dbReference type="InterPro" id="IPR001845">
    <property type="entry name" value="HTH_ArsR_DNA-bd_dom"/>
</dbReference>